<reference evidence="1" key="1">
    <citation type="journal article" date="2023" name="Mol. Phylogenet. Evol.">
        <title>Genome-scale phylogeny and comparative genomics of the fungal order Sordariales.</title>
        <authorList>
            <person name="Hensen N."/>
            <person name="Bonometti L."/>
            <person name="Westerberg I."/>
            <person name="Brannstrom I.O."/>
            <person name="Guillou S."/>
            <person name="Cros-Aarteil S."/>
            <person name="Calhoun S."/>
            <person name="Haridas S."/>
            <person name="Kuo A."/>
            <person name="Mondo S."/>
            <person name="Pangilinan J."/>
            <person name="Riley R."/>
            <person name="LaButti K."/>
            <person name="Andreopoulos B."/>
            <person name="Lipzen A."/>
            <person name="Chen C."/>
            <person name="Yan M."/>
            <person name="Daum C."/>
            <person name="Ng V."/>
            <person name="Clum A."/>
            <person name="Steindorff A."/>
            <person name="Ohm R.A."/>
            <person name="Martin F."/>
            <person name="Silar P."/>
            <person name="Natvig D.O."/>
            <person name="Lalanne C."/>
            <person name="Gautier V."/>
            <person name="Ament-Velasquez S.L."/>
            <person name="Kruys A."/>
            <person name="Hutchinson M.I."/>
            <person name="Powell A.J."/>
            <person name="Barry K."/>
            <person name="Miller A.N."/>
            <person name="Grigoriev I.V."/>
            <person name="Debuchy R."/>
            <person name="Gladieux P."/>
            <person name="Hiltunen Thoren M."/>
            <person name="Johannesson H."/>
        </authorList>
    </citation>
    <scope>NUCLEOTIDE SEQUENCE</scope>
    <source>
        <strain evidence="1">CBS 731.68</strain>
    </source>
</reference>
<proteinExistence type="predicted"/>
<dbReference type="GeneID" id="87829877"/>
<name>A0AAN6TXK8_9PEZI</name>
<sequence length="108" mass="11629">MTCNGDFVIYGKEAVFCPSAAGCYCNLYGLCNLTCSEIGCRGQYDLPKYSTLPRSGQKSVGLGRRGIPLVQTEPSRRSGLLVSKVLSRWPGPAWASSAARPAAYSPYE</sequence>
<evidence type="ECO:0000313" key="1">
    <source>
        <dbReference type="EMBL" id="KAK4122640.1"/>
    </source>
</evidence>
<dbReference type="RefSeq" id="XP_062646411.1">
    <property type="nucleotide sequence ID" value="XM_062793108.1"/>
</dbReference>
<dbReference type="EMBL" id="MU853230">
    <property type="protein sequence ID" value="KAK4122640.1"/>
    <property type="molecule type" value="Genomic_DNA"/>
</dbReference>
<evidence type="ECO:0000313" key="2">
    <source>
        <dbReference type="Proteomes" id="UP001302602"/>
    </source>
</evidence>
<accession>A0AAN6TXK8</accession>
<protein>
    <submittedName>
        <fullName evidence="1">Uncharacterized protein</fullName>
    </submittedName>
</protein>
<gene>
    <name evidence="1" type="ORF">N657DRAFT_646353</name>
</gene>
<comment type="caution">
    <text evidence="1">The sequence shown here is derived from an EMBL/GenBank/DDBJ whole genome shotgun (WGS) entry which is preliminary data.</text>
</comment>
<dbReference type="AlphaFoldDB" id="A0AAN6TXK8"/>
<organism evidence="1 2">
    <name type="scientific">Parathielavia appendiculata</name>
    <dbReference type="NCBI Taxonomy" id="2587402"/>
    <lineage>
        <taxon>Eukaryota</taxon>
        <taxon>Fungi</taxon>
        <taxon>Dikarya</taxon>
        <taxon>Ascomycota</taxon>
        <taxon>Pezizomycotina</taxon>
        <taxon>Sordariomycetes</taxon>
        <taxon>Sordariomycetidae</taxon>
        <taxon>Sordariales</taxon>
        <taxon>Chaetomiaceae</taxon>
        <taxon>Parathielavia</taxon>
    </lineage>
</organism>
<keyword evidence="2" id="KW-1185">Reference proteome</keyword>
<dbReference type="Proteomes" id="UP001302602">
    <property type="component" value="Unassembled WGS sequence"/>
</dbReference>
<reference evidence="1" key="2">
    <citation type="submission" date="2023-05" db="EMBL/GenBank/DDBJ databases">
        <authorList>
            <consortium name="Lawrence Berkeley National Laboratory"/>
            <person name="Steindorff A."/>
            <person name="Hensen N."/>
            <person name="Bonometti L."/>
            <person name="Westerberg I."/>
            <person name="Brannstrom I.O."/>
            <person name="Guillou S."/>
            <person name="Cros-Aarteil S."/>
            <person name="Calhoun S."/>
            <person name="Haridas S."/>
            <person name="Kuo A."/>
            <person name="Mondo S."/>
            <person name="Pangilinan J."/>
            <person name="Riley R."/>
            <person name="Labutti K."/>
            <person name="Andreopoulos B."/>
            <person name="Lipzen A."/>
            <person name="Chen C."/>
            <person name="Yanf M."/>
            <person name="Daum C."/>
            <person name="Ng V."/>
            <person name="Clum A."/>
            <person name="Ohm R."/>
            <person name="Martin F."/>
            <person name="Silar P."/>
            <person name="Natvig D."/>
            <person name="Lalanne C."/>
            <person name="Gautier V."/>
            <person name="Ament-Velasquez S.L."/>
            <person name="Kruys A."/>
            <person name="Hutchinson M.I."/>
            <person name="Powell A.J."/>
            <person name="Barry K."/>
            <person name="Miller A.N."/>
            <person name="Grigoriev I.V."/>
            <person name="Debuchy R."/>
            <person name="Gladieux P."/>
            <person name="Thoren M.H."/>
            <person name="Johannesson H."/>
        </authorList>
    </citation>
    <scope>NUCLEOTIDE SEQUENCE</scope>
    <source>
        <strain evidence="1">CBS 731.68</strain>
    </source>
</reference>